<sequence>MGEGGPLGEVATWSNNMLDVAVFDECRFMMDSSMYYRWYFGDRIKELRDGTTARLSHMLYLSQDQGWC</sequence>
<keyword evidence="2" id="KW-1185">Reference proteome</keyword>
<reference evidence="2" key="1">
    <citation type="journal article" date="2010" name="Nat. Biotechnol.">
        <title>Draft genome sequence of the oilseed species Ricinus communis.</title>
        <authorList>
            <person name="Chan A.P."/>
            <person name="Crabtree J."/>
            <person name="Zhao Q."/>
            <person name="Lorenzi H."/>
            <person name="Orvis J."/>
            <person name="Puiu D."/>
            <person name="Melake-Berhan A."/>
            <person name="Jones K.M."/>
            <person name="Redman J."/>
            <person name="Chen G."/>
            <person name="Cahoon E.B."/>
            <person name="Gedil M."/>
            <person name="Stanke M."/>
            <person name="Haas B.J."/>
            <person name="Wortman J.R."/>
            <person name="Fraser-Liggett C.M."/>
            <person name="Ravel J."/>
            <person name="Rabinowicz P.D."/>
        </authorList>
    </citation>
    <scope>NUCLEOTIDE SEQUENCE [LARGE SCALE GENOMIC DNA]</scope>
    <source>
        <strain evidence="2">cv. Hale</strain>
    </source>
</reference>
<evidence type="ECO:0000313" key="1">
    <source>
        <dbReference type="EMBL" id="EEF44127.1"/>
    </source>
</evidence>
<dbReference type="InParanoid" id="B9RWX2"/>
<protein>
    <submittedName>
        <fullName evidence="1">Uncharacterized protein</fullName>
    </submittedName>
</protein>
<evidence type="ECO:0000313" key="2">
    <source>
        <dbReference type="Proteomes" id="UP000008311"/>
    </source>
</evidence>
<proteinExistence type="predicted"/>
<dbReference type="Proteomes" id="UP000008311">
    <property type="component" value="Unassembled WGS sequence"/>
</dbReference>
<gene>
    <name evidence="1" type="ORF">RCOM_1704510</name>
</gene>
<organism evidence="1 2">
    <name type="scientific">Ricinus communis</name>
    <name type="common">Castor bean</name>
    <dbReference type="NCBI Taxonomy" id="3988"/>
    <lineage>
        <taxon>Eukaryota</taxon>
        <taxon>Viridiplantae</taxon>
        <taxon>Streptophyta</taxon>
        <taxon>Embryophyta</taxon>
        <taxon>Tracheophyta</taxon>
        <taxon>Spermatophyta</taxon>
        <taxon>Magnoliopsida</taxon>
        <taxon>eudicotyledons</taxon>
        <taxon>Gunneridae</taxon>
        <taxon>Pentapetalae</taxon>
        <taxon>rosids</taxon>
        <taxon>fabids</taxon>
        <taxon>Malpighiales</taxon>
        <taxon>Euphorbiaceae</taxon>
        <taxon>Acalyphoideae</taxon>
        <taxon>Acalypheae</taxon>
        <taxon>Ricinus</taxon>
    </lineage>
</organism>
<dbReference type="AlphaFoldDB" id="B9RWX2"/>
<dbReference type="EMBL" id="EQ973825">
    <property type="protein sequence ID" value="EEF44127.1"/>
    <property type="molecule type" value="Genomic_DNA"/>
</dbReference>
<accession>B9RWX2</accession>
<name>B9RWX2_RICCO</name>